<feature type="region of interest" description="Disordered" evidence="1">
    <location>
        <begin position="1"/>
        <end position="39"/>
    </location>
</feature>
<keyword evidence="3" id="KW-1185">Reference proteome</keyword>
<dbReference type="HOGENOM" id="CLU_2371667_0_0_11"/>
<reference evidence="3" key="1">
    <citation type="submission" date="2009-02" db="EMBL/GenBank/DDBJ databases">
        <title>Annotation of Streptomyces viridochromogenes strain DSM 40736.</title>
        <authorList>
            <consortium name="The Broad Institute Genome Sequencing Platform"/>
            <consortium name="Broad Institute Microbial Sequencing Center"/>
            <person name="Fischbach M."/>
            <person name="Godfrey P."/>
            <person name="Ward D."/>
            <person name="Young S."/>
            <person name="Zeng Q."/>
            <person name="Koehrsen M."/>
            <person name="Alvarado L."/>
            <person name="Berlin A.M."/>
            <person name="Bochicchio J."/>
            <person name="Borenstein D."/>
            <person name="Chapman S.B."/>
            <person name="Chen Z."/>
            <person name="Engels R."/>
            <person name="Freedman E."/>
            <person name="Gellesch M."/>
            <person name="Goldberg J."/>
            <person name="Griggs A."/>
            <person name="Gujja S."/>
            <person name="Heilman E.R."/>
            <person name="Heiman D.I."/>
            <person name="Hepburn T.A."/>
            <person name="Howarth C."/>
            <person name="Jen D."/>
            <person name="Larson L."/>
            <person name="Lewis B."/>
            <person name="Mehta T."/>
            <person name="Park D."/>
            <person name="Pearson M."/>
            <person name="Richards J."/>
            <person name="Roberts A."/>
            <person name="Saif S."/>
            <person name="Shea T.D."/>
            <person name="Shenoy N."/>
            <person name="Sisk P."/>
            <person name="Stolte C."/>
            <person name="Sykes S.N."/>
            <person name="Thomson T."/>
            <person name="Walk T."/>
            <person name="White J."/>
            <person name="Yandava C."/>
            <person name="Straight P."/>
            <person name="Clardy J."/>
            <person name="Hung D."/>
            <person name="Kolter R."/>
            <person name="Mekalanos J."/>
            <person name="Walker S."/>
            <person name="Walsh C.T."/>
            <person name="Wieland-Brown L.C."/>
            <person name="Haas B."/>
            <person name="Nusbaum C."/>
            <person name="Birren B."/>
        </authorList>
    </citation>
    <scope>NUCLEOTIDE SEQUENCE [LARGE SCALE GENOMIC DNA]</scope>
    <source>
        <strain evidence="3">DSM 40736 / JCM 4977 / BCRC 1201 / Tue 494</strain>
    </source>
</reference>
<evidence type="ECO:0000256" key="1">
    <source>
        <dbReference type="SAM" id="MobiDB-lite"/>
    </source>
</evidence>
<evidence type="ECO:0000313" key="2">
    <source>
        <dbReference type="EMBL" id="EFL34095.1"/>
    </source>
</evidence>
<name>D9X728_STRVT</name>
<sequence length="95" mass="10211">MLECGLGKGPAAHDAADHPHLVPLRPHLCGPRAGPGPPPLIAGRPGLVQDRQILTANLQPCPDARPDGRKSFSWKDHRYLTQTTHQQHGGPIVLV</sequence>
<organism evidence="2 3">
    <name type="scientific">Streptomyces viridochromogenes (strain DSM 40736 / JCM 4977 / BCRC 1201 / Tue 494)</name>
    <dbReference type="NCBI Taxonomy" id="591159"/>
    <lineage>
        <taxon>Bacteria</taxon>
        <taxon>Bacillati</taxon>
        <taxon>Actinomycetota</taxon>
        <taxon>Actinomycetes</taxon>
        <taxon>Kitasatosporales</taxon>
        <taxon>Streptomycetaceae</taxon>
        <taxon>Streptomyces</taxon>
    </lineage>
</organism>
<protein>
    <submittedName>
        <fullName evidence="2">Predicted protein</fullName>
    </submittedName>
</protein>
<dbReference type="AlphaFoldDB" id="D9X728"/>
<dbReference type="Proteomes" id="UP000004184">
    <property type="component" value="Unassembled WGS sequence"/>
</dbReference>
<accession>D9X728</accession>
<gene>
    <name evidence="2" type="ORF">SSQG_04613</name>
</gene>
<dbReference type="EMBL" id="GG657757">
    <property type="protein sequence ID" value="EFL34095.1"/>
    <property type="molecule type" value="Genomic_DNA"/>
</dbReference>
<evidence type="ECO:0000313" key="3">
    <source>
        <dbReference type="Proteomes" id="UP000004184"/>
    </source>
</evidence>
<proteinExistence type="predicted"/>
<dbReference type="STRING" id="591159.SSQG_04613"/>